<dbReference type="SFLD" id="SFLDF00027">
    <property type="entry name" value="p-type_atpase"/>
    <property type="match status" value="1"/>
</dbReference>
<dbReference type="Gene3D" id="2.70.150.10">
    <property type="entry name" value="Calcium-transporting ATPase, cytoplasmic transduction domain A"/>
    <property type="match status" value="1"/>
</dbReference>
<evidence type="ECO:0000259" key="9">
    <source>
        <dbReference type="Pfam" id="PF00122"/>
    </source>
</evidence>
<name>A0A2G6E692_9BACT</name>
<dbReference type="PROSITE" id="PS00154">
    <property type="entry name" value="ATPASE_E1_E2"/>
    <property type="match status" value="1"/>
</dbReference>
<keyword evidence="7 8" id="KW-0472">Membrane</keyword>
<dbReference type="SUPFAM" id="SSF81653">
    <property type="entry name" value="Calcium ATPase, transduction domain A"/>
    <property type="match status" value="1"/>
</dbReference>
<keyword evidence="4 8" id="KW-0479">Metal-binding</keyword>
<dbReference type="PANTHER" id="PTHR48085">
    <property type="entry name" value="CADMIUM/ZINC-TRANSPORTING ATPASE HMA2-RELATED"/>
    <property type="match status" value="1"/>
</dbReference>
<dbReference type="SFLD" id="SFLDS00003">
    <property type="entry name" value="Haloacid_Dehalogenase"/>
    <property type="match status" value="1"/>
</dbReference>
<dbReference type="Pfam" id="PF00122">
    <property type="entry name" value="E1-E2_ATPase"/>
    <property type="match status" value="1"/>
</dbReference>
<dbReference type="InterPro" id="IPR023214">
    <property type="entry name" value="HAD_sf"/>
</dbReference>
<dbReference type="GO" id="GO:0005524">
    <property type="term" value="F:ATP binding"/>
    <property type="evidence" value="ECO:0007669"/>
    <property type="project" value="UniProtKB-UniRule"/>
</dbReference>
<feature type="transmembrane region" description="Helical" evidence="8">
    <location>
        <begin position="363"/>
        <end position="388"/>
    </location>
</feature>
<dbReference type="SUPFAM" id="SSF81665">
    <property type="entry name" value="Calcium ATPase, transmembrane domain M"/>
    <property type="match status" value="1"/>
</dbReference>
<evidence type="ECO:0000256" key="2">
    <source>
        <dbReference type="ARBA" id="ARBA00006024"/>
    </source>
</evidence>
<dbReference type="SFLD" id="SFLDG00002">
    <property type="entry name" value="C1.7:_P-type_atpase_like"/>
    <property type="match status" value="1"/>
</dbReference>
<dbReference type="InterPro" id="IPR059000">
    <property type="entry name" value="ATPase_P-type_domA"/>
</dbReference>
<comment type="caution">
    <text evidence="8">Lacks conserved residue(s) required for the propagation of feature annotation.</text>
</comment>
<dbReference type="GO" id="GO:0005886">
    <property type="term" value="C:plasma membrane"/>
    <property type="evidence" value="ECO:0007669"/>
    <property type="project" value="UniProtKB-SubCell"/>
</dbReference>
<dbReference type="Gene3D" id="3.40.1110.10">
    <property type="entry name" value="Calcium-transporting ATPase, cytoplasmic domain N"/>
    <property type="match status" value="1"/>
</dbReference>
<dbReference type="GO" id="GO:0016887">
    <property type="term" value="F:ATP hydrolysis activity"/>
    <property type="evidence" value="ECO:0007669"/>
    <property type="project" value="InterPro"/>
</dbReference>
<accession>A0A2G6E692</accession>
<dbReference type="PANTHER" id="PTHR48085:SF5">
    <property type="entry name" value="CADMIUM_ZINC-TRANSPORTING ATPASE HMA4-RELATED"/>
    <property type="match status" value="1"/>
</dbReference>
<evidence type="ECO:0000256" key="7">
    <source>
        <dbReference type="ARBA" id="ARBA00023136"/>
    </source>
</evidence>
<dbReference type="InterPro" id="IPR036412">
    <property type="entry name" value="HAD-like_sf"/>
</dbReference>
<evidence type="ECO:0000313" key="11">
    <source>
        <dbReference type="Proteomes" id="UP000229740"/>
    </source>
</evidence>
<evidence type="ECO:0000256" key="5">
    <source>
        <dbReference type="ARBA" id="ARBA00022967"/>
    </source>
</evidence>
<evidence type="ECO:0000256" key="6">
    <source>
        <dbReference type="ARBA" id="ARBA00022989"/>
    </source>
</evidence>
<dbReference type="InterPro" id="IPR023298">
    <property type="entry name" value="ATPase_P-typ_TM_dom_sf"/>
</dbReference>
<keyword evidence="8" id="KW-1003">Cell membrane</keyword>
<dbReference type="AlphaFoldDB" id="A0A2G6E692"/>
<sequence length="730" mass="79521">MNYACTQRYFTIKHWIPNRIRFKVYPIRFDQEAASDLASTFKATPGVTAAEAHPRSASLIVYYNETIITKEDLTAVLSALYPPAQRVSPANTPQKPALEAAAPTLQRPLLHFLSLSALMTGVFIREVLLKQVVTQTLLSPLGLISIVTAWPLVKKGLRQMQQGEIKLESFLGGSLIAATAAGEAITALEILWITSGASLLQAWVTERSRRAIRDILEVTGHNTFLFLDGIEVEVPVDQVRPGDIVVFHTGEKLSIDGKIERGEAMLDESPINGRAERILRSAGDKVFAGTLVDHGVIFVQAEQVGDRTYLARVLRMVEESLERKAPIEGVADRLAKQLITLGSWTTLATWLISGSAWRAFSVMLVMACPCATILAASSAVSAAINAAARRGILFKGGRYLEELGKANIVCFDKTGTLTTTEPEIQKIICVNDLPERELLQLAYSVEKHNFHPLAEAIKAEAESREIAFIQHEVCEYVIGKGVRAEIHQQEILAGSHKLMQQFAIDTTQAQETLRELRQKHLTTVFIARDKTVLGMIGFANRERPHAQPMIDYLHQHGIEETLMVTGDENDTAEELAGRLGMTMHYSSVMPEEKARIVSHLKGKGRTVLMVGDGINDALALAEADIGMAMGAGGSEVAIEAADIALVNDDLPSVIYAHALSQQTLNVVRQNFRIATGSNLIGAILGASGLLAPVAAGLLHIVHTLGVLANSSRLLSFQTPEVKKIQEPSDA</sequence>
<protein>
    <submittedName>
        <fullName evidence="10">Heavy metal translocating P-type ATPase</fullName>
    </submittedName>
</protein>
<proteinExistence type="inferred from homology"/>
<dbReference type="Gene3D" id="3.40.50.1000">
    <property type="entry name" value="HAD superfamily/HAD-like"/>
    <property type="match status" value="1"/>
</dbReference>
<dbReference type="InterPro" id="IPR018303">
    <property type="entry name" value="ATPase_P-typ_P_site"/>
</dbReference>
<evidence type="ECO:0000256" key="8">
    <source>
        <dbReference type="RuleBase" id="RU362081"/>
    </source>
</evidence>
<reference evidence="10 11" key="1">
    <citation type="submission" date="2017-10" db="EMBL/GenBank/DDBJ databases">
        <title>Novel microbial diversity and functional potential in the marine mammal oral microbiome.</title>
        <authorList>
            <person name="Dudek N.K."/>
            <person name="Sun C.L."/>
            <person name="Burstein D."/>
            <person name="Kantor R.S."/>
            <person name="Aliaga Goltsman D.S."/>
            <person name="Bik E.M."/>
            <person name="Thomas B.C."/>
            <person name="Banfield J.F."/>
            <person name="Relman D.A."/>
        </authorList>
    </citation>
    <scope>NUCLEOTIDE SEQUENCE [LARGE SCALE GENOMIC DNA]</scope>
    <source>
        <strain evidence="10">DOLZORAL124_49_17</strain>
    </source>
</reference>
<dbReference type="InterPro" id="IPR023299">
    <property type="entry name" value="ATPase_P-typ_cyto_dom_N"/>
</dbReference>
<dbReference type="NCBIfam" id="TIGR01525">
    <property type="entry name" value="ATPase-IB_hvy"/>
    <property type="match status" value="1"/>
</dbReference>
<dbReference type="GO" id="GO:0046872">
    <property type="term" value="F:metal ion binding"/>
    <property type="evidence" value="ECO:0007669"/>
    <property type="project" value="UniProtKB-KW"/>
</dbReference>
<dbReference type="EMBL" id="PDPS01000026">
    <property type="protein sequence ID" value="PID57613.1"/>
    <property type="molecule type" value="Genomic_DNA"/>
</dbReference>
<keyword evidence="5" id="KW-1278">Translocase</keyword>
<dbReference type="InterPro" id="IPR008250">
    <property type="entry name" value="ATPase_P-typ_transduc_dom_A_sf"/>
</dbReference>
<gene>
    <name evidence="10" type="ORF">CSB45_07245</name>
</gene>
<dbReference type="InterPro" id="IPR001757">
    <property type="entry name" value="P_typ_ATPase"/>
</dbReference>
<dbReference type="PRINTS" id="PR00119">
    <property type="entry name" value="CATATPASE"/>
</dbReference>
<evidence type="ECO:0000256" key="4">
    <source>
        <dbReference type="ARBA" id="ARBA00022723"/>
    </source>
</evidence>
<organism evidence="10 11">
    <name type="scientific">candidate division KSB3 bacterium</name>
    <dbReference type="NCBI Taxonomy" id="2044937"/>
    <lineage>
        <taxon>Bacteria</taxon>
        <taxon>candidate division KSB3</taxon>
    </lineage>
</organism>
<dbReference type="GO" id="GO:0019829">
    <property type="term" value="F:ATPase-coupled monoatomic cation transmembrane transporter activity"/>
    <property type="evidence" value="ECO:0007669"/>
    <property type="project" value="InterPro"/>
</dbReference>
<dbReference type="PRINTS" id="PR00120">
    <property type="entry name" value="HATPASE"/>
</dbReference>
<evidence type="ECO:0000313" key="10">
    <source>
        <dbReference type="EMBL" id="PID57613.1"/>
    </source>
</evidence>
<keyword evidence="8" id="KW-0067">ATP-binding</keyword>
<dbReference type="InterPro" id="IPR027256">
    <property type="entry name" value="P-typ_ATPase_IB"/>
</dbReference>
<comment type="caution">
    <text evidence="10">The sequence shown here is derived from an EMBL/GenBank/DDBJ whole genome shotgun (WGS) entry which is preliminary data.</text>
</comment>
<dbReference type="SUPFAM" id="SSF56784">
    <property type="entry name" value="HAD-like"/>
    <property type="match status" value="1"/>
</dbReference>
<feature type="domain" description="P-type ATPase A" evidence="9">
    <location>
        <begin position="227"/>
        <end position="318"/>
    </location>
</feature>
<comment type="subcellular location">
    <subcellularLocation>
        <location evidence="8">Cell membrane</location>
    </subcellularLocation>
    <subcellularLocation>
        <location evidence="1">Membrane</location>
    </subcellularLocation>
</comment>
<dbReference type="NCBIfam" id="TIGR01494">
    <property type="entry name" value="ATPase_P-type"/>
    <property type="match status" value="1"/>
</dbReference>
<evidence type="ECO:0000256" key="1">
    <source>
        <dbReference type="ARBA" id="ARBA00004370"/>
    </source>
</evidence>
<keyword evidence="6 8" id="KW-1133">Transmembrane helix</keyword>
<dbReference type="InterPro" id="IPR044492">
    <property type="entry name" value="P_typ_ATPase_HD_dom"/>
</dbReference>
<evidence type="ECO:0000256" key="3">
    <source>
        <dbReference type="ARBA" id="ARBA00022692"/>
    </source>
</evidence>
<keyword evidence="3 8" id="KW-0812">Transmembrane</keyword>
<dbReference type="InterPro" id="IPR051014">
    <property type="entry name" value="Cation_Transport_ATPase_IB"/>
</dbReference>
<feature type="transmembrane region" description="Helical" evidence="8">
    <location>
        <begin position="679"/>
        <end position="701"/>
    </location>
</feature>
<dbReference type="Pfam" id="PF00702">
    <property type="entry name" value="Hydrolase"/>
    <property type="match status" value="1"/>
</dbReference>
<keyword evidence="8" id="KW-0547">Nucleotide-binding</keyword>
<dbReference type="Proteomes" id="UP000229740">
    <property type="component" value="Unassembled WGS sequence"/>
</dbReference>
<comment type="similarity">
    <text evidence="2 8">Belongs to the cation transport ATPase (P-type) (TC 3.A.3) family. Type IB subfamily.</text>
</comment>